<feature type="signal peptide" evidence="2">
    <location>
        <begin position="1"/>
        <end position="35"/>
    </location>
</feature>
<evidence type="ECO:0000256" key="2">
    <source>
        <dbReference type="SAM" id="SignalP"/>
    </source>
</evidence>
<organism evidence="3 4">
    <name type="scientific">Laedolimicola ammoniilytica</name>
    <dbReference type="NCBI Taxonomy" id="2981771"/>
    <lineage>
        <taxon>Bacteria</taxon>
        <taxon>Bacillati</taxon>
        <taxon>Bacillota</taxon>
        <taxon>Clostridia</taxon>
        <taxon>Lachnospirales</taxon>
        <taxon>Lachnospiraceae</taxon>
        <taxon>Laedolimicola</taxon>
    </lineage>
</organism>
<evidence type="ECO:0000256" key="1">
    <source>
        <dbReference type="SAM" id="MobiDB-lite"/>
    </source>
</evidence>
<dbReference type="EMBL" id="JAOQKC010000009">
    <property type="protein sequence ID" value="MCU6696931.1"/>
    <property type="molecule type" value="Genomic_DNA"/>
</dbReference>
<accession>A0ABT2RX74</accession>
<feature type="compositionally biased region" description="Polar residues" evidence="1">
    <location>
        <begin position="76"/>
        <end position="91"/>
    </location>
</feature>
<feature type="compositionally biased region" description="Acidic residues" evidence="1">
    <location>
        <begin position="62"/>
        <end position="71"/>
    </location>
</feature>
<sequence>MRKYLRGNSGMRFLAILAAVALTLGSVDVTALASAAGQNAAEQTAVEPEDTEGRAAVSGETEGQDEPENDGEQPGGNENTKPGSAPKQNTDAPEGNETPADPEGTGETSADPEGTDETSGEQKDELETREADIAIYGSTQAESGKLAYLDPTVLRPGGDGRWSSDNGNLLWFGKEKDGTPMQYRILSSTNVFSTDA</sequence>
<feature type="compositionally biased region" description="Basic and acidic residues" evidence="1">
    <location>
        <begin position="120"/>
        <end position="132"/>
    </location>
</feature>
<keyword evidence="4" id="KW-1185">Reference proteome</keyword>
<name>A0ABT2RX74_9FIRM</name>
<feature type="region of interest" description="Disordered" evidence="1">
    <location>
        <begin position="38"/>
        <end position="134"/>
    </location>
</feature>
<dbReference type="RefSeq" id="WP_158363407.1">
    <property type="nucleotide sequence ID" value="NZ_JAOQKC010000009.1"/>
</dbReference>
<protein>
    <submittedName>
        <fullName evidence="3">Uncharacterized protein</fullName>
    </submittedName>
</protein>
<reference evidence="3 4" key="1">
    <citation type="journal article" date="2021" name="ISME Commun">
        <title>Automated analysis of genomic sequences facilitates high-throughput and comprehensive description of bacteria.</title>
        <authorList>
            <person name="Hitch T.C.A."/>
        </authorList>
    </citation>
    <scope>NUCLEOTIDE SEQUENCE [LARGE SCALE GENOMIC DNA]</scope>
    <source>
        <strain evidence="3 4">Sanger_04</strain>
    </source>
</reference>
<gene>
    <name evidence="3" type="ORF">OCV63_08480</name>
</gene>
<proteinExistence type="predicted"/>
<dbReference type="Proteomes" id="UP001652461">
    <property type="component" value="Unassembled WGS sequence"/>
</dbReference>
<evidence type="ECO:0000313" key="4">
    <source>
        <dbReference type="Proteomes" id="UP001652461"/>
    </source>
</evidence>
<comment type="caution">
    <text evidence="3">The sequence shown here is derived from an EMBL/GenBank/DDBJ whole genome shotgun (WGS) entry which is preliminary data.</text>
</comment>
<evidence type="ECO:0000313" key="3">
    <source>
        <dbReference type="EMBL" id="MCU6696931.1"/>
    </source>
</evidence>
<feature type="chain" id="PRO_5045170527" evidence="2">
    <location>
        <begin position="36"/>
        <end position="196"/>
    </location>
</feature>
<keyword evidence="2" id="KW-0732">Signal</keyword>